<name>A0AAX2RWU4_BURCE</name>
<organism evidence="1 2">
    <name type="scientific">Burkholderia cepacia</name>
    <name type="common">Pseudomonas cepacia</name>
    <dbReference type="NCBI Taxonomy" id="292"/>
    <lineage>
        <taxon>Bacteria</taxon>
        <taxon>Pseudomonadati</taxon>
        <taxon>Pseudomonadota</taxon>
        <taxon>Betaproteobacteria</taxon>
        <taxon>Burkholderiales</taxon>
        <taxon>Burkholderiaceae</taxon>
        <taxon>Burkholderia</taxon>
        <taxon>Burkholderia cepacia complex</taxon>
    </lineage>
</organism>
<protein>
    <submittedName>
        <fullName evidence="1">Uncharacterized protein</fullName>
    </submittedName>
</protein>
<evidence type="ECO:0000313" key="2">
    <source>
        <dbReference type="Proteomes" id="UP000298234"/>
    </source>
</evidence>
<evidence type="ECO:0000313" key="1">
    <source>
        <dbReference type="EMBL" id="TEU52664.1"/>
    </source>
</evidence>
<accession>A0AAX2RWU4</accession>
<dbReference type="AlphaFoldDB" id="A0AAX2RWU4"/>
<proteinExistence type="predicted"/>
<reference evidence="1 2" key="1">
    <citation type="submission" date="2019-03" db="EMBL/GenBank/DDBJ databases">
        <title>Burkholderia cepacia outbreak.</title>
        <authorList>
            <person name="Farzana R."/>
            <person name="Walsh T.R."/>
        </authorList>
    </citation>
    <scope>NUCLEOTIDE SEQUENCE [LARGE SCALE GENOMIC DNA]</scope>
    <source>
        <strain evidence="2">d13</strain>
    </source>
</reference>
<gene>
    <name evidence="1" type="ORF">E3D37_05120</name>
</gene>
<comment type="caution">
    <text evidence="1">The sequence shown here is derived from an EMBL/GenBank/DDBJ whole genome shotgun (WGS) entry which is preliminary data.</text>
</comment>
<dbReference type="EMBL" id="SNSQ01000004">
    <property type="protein sequence ID" value="TEU52664.1"/>
    <property type="molecule type" value="Genomic_DNA"/>
</dbReference>
<sequence length="98" mass="11064">MHSVRVVWVSETKGGRKKPPAAGKYYSVSRFSEDVNWQNNAWSVVFNLGDPFESSGEMVSLGEVDFLVDNAPKERMLNHKTFDIYEGPKKVAEVTILD</sequence>
<dbReference type="Proteomes" id="UP000298234">
    <property type="component" value="Unassembled WGS sequence"/>
</dbReference>